<organism evidence="1 2">
    <name type="scientific">Clonostachys rhizophaga</name>
    <dbReference type="NCBI Taxonomy" id="160324"/>
    <lineage>
        <taxon>Eukaryota</taxon>
        <taxon>Fungi</taxon>
        <taxon>Dikarya</taxon>
        <taxon>Ascomycota</taxon>
        <taxon>Pezizomycotina</taxon>
        <taxon>Sordariomycetes</taxon>
        <taxon>Hypocreomycetidae</taxon>
        <taxon>Hypocreales</taxon>
        <taxon>Bionectriaceae</taxon>
        <taxon>Clonostachys</taxon>
    </lineage>
</organism>
<keyword evidence="2" id="KW-1185">Reference proteome</keyword>
<sequence length="97" mass="10942">MRWSWLRELTLLDPEASEFLGHARLFSLDSVSSQQRNGFSVDEGPSYTKAELSGVRKTACIVIMLRVQQAKQGTYLQNSQSQHSANWASALLFPIQK</sequence>
<accession>A0A9N9VIG6</accession>
<protein>
    <submittedName>
        <fullName evidence="1">Uncharacterized protein</fullName>
    </submittedName>
</protein>
<evidence type="ECO:0000313" key="2">
    <source>
        <dbReference type="Proteomes" id="UP000696573"/>
    </source>
</evidence>
<dbReference type="AlphaFoldDB" id="A0A9N9VIG6"/>
<evidence type="ECO:0000313" key="1">
    <source>
        <dbReference type="EMBL" id="CAH0023025.1"/>
    </source>
</evidence>
<dbReference type="EMBL" id="CABFNQ020000689">
    <property type="protein sequence ID" value="CAH0023025.1"/>
    <property type="molecule type" value="Genomic_DNA"/>
</dbReference>
<gene>
    <name evidence="1" type="ORF">CRHIZ90672A_00014191</name>
</gene>
<dbReference type="Proteomes" id="UP000696573">
    <property type="component" value="Unassembled WGS sequence"/>
</dbReference>
<comment type="caution">
    <text evidence="1">The sequence shown here is derived from an EMBL/GenBank/DDBJ whole genome shotgun (WGS) entry which is preliminary data.</text>
</comment>
<proteinExistence type="predicted"/>
<name>A0A9N9VIG6_9HYPO</name>
<reference evidence="1" key="1">
    <citation type="submission" date="2021-10" db="EMBL/GenBank/DDBJ databases">
        <authorList>
            <person name="Piombo E."/>
        </authorList>
    </citation>
    <scope>NUCLEOTIDE SEQUENCE</scope>
</reference>